<evidence type="ECO:0000313" key="1">
    <source>
        <dbReference type="EMBL" id="KAJ0038128.1"/>
    </source>
</evidence>
<accession>A0ACC0YIL5</accession>
<sequence>MIGDGISLSITHTGSTTLSSPHSTFTLSGVLCVPTMKKNLISIF</sequence>
<comment type="caution">
    <text evidence="1">The sequence shown here is derived from an EMBL/GenBank/DDBJ whole genome shotgun (WGS) entry which is preliminary data.</text>
</comment>
<protein>
    <submittedName>
        <fullName evidence="1">Uncharacterized protein</fullName>
    </submittedName>
</protein>
<evidence type="ECO:0000313" key="2">
    <source>
        <dbReference type="Proteomes" id="UP001163603"/>
    </source>
</evidence>
<dbReference type="EMBL" id="CM047741">
    <property type="protein sequence ID" value="KAJ0038128.1"/>
    <property type="molecule type" value="Genomic_DNA"/>
</dbReference>
<proteinExistence type="predicted"/>
<name>A0ACC0YIL5_9ROSI</name>
<organism evidence="1 2">
    <name type="scientific">Pistacia integerrima</name>
    <dbReference type="NCBI Taxonomy" id="434235"/>
    <lineage>
        <taxon>Eukaryota</taxon>
        <taxon>Viridiplantae</taxon>
        <taxon>Streptophyta</taxon>
        <taxon>Embryophyta</taxon>
        <taxon>Tracheophyta</taxon>
        <taxon>Spermatophyta</taxon>
        <taxon>Magnoliopsida</taxon>
        <taxon>eudicotyledons</taxon>
        <taxon>Gunneridae</taxon>
        <taxon>Pentapetalae</taxon>
        <taxon>rosids</taxon>
        <taxon>malvids</taxon>
        <taxon>Sapindales</taxon>
        <taxon>Anacardiaceae</taxon>
        <taxon>Pistacia</taxon>
    </lineage>
</organism>
<keyword evidence="2" id="KW-1185">Reference proteome</keyword>
<dbReference type="Proteomes" id="UP001163603">
    <property type="component" value="Chromosome 6"/>
</dbReference>
<reference evidence="2" key="1">
    <citation type="journal article" date="2023" name="G3 (Bethesda)">
        <title>Genome assembly and association tests identify interacting loci associated with vigor, precocity, and sex in interspecific pistachio rootstocks.</title>
        <authorList>
            <person name="Palmer W."/>
            <person name="Jacygrad E."/>
            <person name="Sagayaradj S."/>
            <person name="Cavanaugh K."/>
            <person name="Han R."/>
            <person name="Bertier L."/>
            <person name="Beede B."/>
            <person name="Kafkas S."/>
            <person name="Golino D."/>
            <person name="Preece J."/>
            <person name="Michelmore R."/>
        </authorList>
    </citation>
    <scope>NUCLEOTIDE SEQUENCE [LARGE SCALE GENOMIC DNA]</scope>
</reference>
<gene>
    <name evidence="1" type="ORF">Pint_23445</name>
</gene>